<dbReference type="PANTHER" id="PTHR42648:SF11">
    <property type="entry name" value="TRANSPOSON TY4-P GAG-POL POLYPROTEIN"/>
    <property type="match status" value="1"/>
</dbReference>
<feature type="region of interest" description="Disordered" evidence="10">
    <location>
        <begin position="183"/>
        <end position="206"/>
    </location>
</feature>
<dbReference type="GO" id="GO:0016787">
    <property type="term" value="F:hydrolase activity"/>
    <property type="evidence" value="ECO:0007669"/>
    <property type="project" value="UniProtKB-KW"/>
</dbReference>
<evidence type="ECO:0000256" key="6">
    <source>
        <dbReference type="ARBA" id="ARBA00022908"/>
    </source>
</evidence>
<keyword evidence="2" id="KW-0479">Metal-binding</keyword>
<dbReference type="OrthoDB" id="413361at2759"/>
<name>A0A0N7L6R4_PLAHL</name>
<keyword evidence="8" id="KW-0548">Nucleotidyltransferase</keyword>
<dbReference type="GO" id="GO:0003887">
    <property type="term" value="F:DNA-directed DNA polymerase activity"/>
    <property type="evidence" value="ECO:0007669"/>
    <property type="project" value="UniProtKB-KW"/>
</dbReference>
<keyword evidence="13" id="KW-1185">Reference proteome</keyword>
<evidence type="ECO:0000256" key="1">
    <source>
        <dbReference type="ARBA" id="ARBA00022722"/>
    </source>
</evidence>
<evidence type="ECO:0000256" key="2">
    <source>
        <dbReference type="ARBA" id="ARBA00022723"/>
    </source>
</evidence>
<evidence type="ECO:0000259" key="11">
    <source>
        <dbReference type="Pfam" id="PF25597"/>
    </source>
</evidence>
<dbReference type="GO" id="GO:0006310">
    <property type="term" value="P:DNA recombination"/>
    <property type="evidence" value="ECO:0007669"/>
    <property type="project" value="UniProtKB-KW"/>
</dbReference>
<keyword evidence="9" id="KW-0233">DNA recombination</keyword>
<evidence type="ECO:0000313" key="13">
    <source>
        <dbReference type="Proteomes" id="UP000054928"/>
    </source>
</evidence>
<keyword evidence="8" id="KW-0808">Transferase</keyword>
<keyword evidence="7" id="KW-0695">RNA-directed DNA polymerase</keyword>
<evidence type="ECO:0000256" key="5">
    <source>
        <dbReference type="ARBA" id="ARBA00022842"/>
    </source>
</evidence>
<evidence type="ECO:0000256" key="3">
    <source>
        <dbReference type="ARBA" id="ARBA00022759"/>
    </source>
</evidence>
<proteinExistence type="predicted"/>
<dbReference type="EMBL" id="CCYD01001336">
    <property type="protein sequence ID" value="CEG45003.1"/>
    <property type="molecule type" value="Genomic_DNA"/>
</dbReference>
<dbReference type="GeneID" id="36396380"/>
<accession>A0A0N7L6R4</accession>
<keyword evidence="6" id="KW-0229">DNA integration</keyword>
<keyword evidence="5" id="KW-0460">Magnesium</keyword>
<dbReference type="STRING" id="4781.A0A0N7L6R4"/>
<evidence type="ECO:0000256" key="8">
    <source>
        <dbReference type="ARBA" id="ARBA00022932"/>
    </source>
</evidence>
<feature type="domain" description="Retroviral polymerase SH3-like" evidence="11">
    <location>
        <begin position="64"/>
        <end position="121"/>
    </location>
</feature>
<dbReference type="GO" id="GO:0046872">
    <property type="term" value="F:metal ion binding"/>
    <property type="evidence" value="ECO:0007669"/>
    <property type="project" value="UniProtKB-KW"/>
</dbReference>
<keyword evidence="4" id="KW-0378">Hydrolase</keyword>
<dbReference type="Proteomes" id="UP000054928">
    <property type="component" value="Unassembled WGS sequence"/>
</dbReference>
<dbReference type="InterPro" id="IPR039537">
    <property type="entry name" value="Retrotran_Ty1/copia-like"/>
</dbReference>
<evidence type="ECO:0000256" key="9">
    <source>
        <dbReference type="ARBA" id="ARBA00023172"/>
    </source>
</evidence>
<reference evidence="13" key="1">
    <citation type="submission" date="2014-09" db="EMBL/GenBank/DDBJ databases">
        <authorList>
            <person name="Sharma Rahul"/>
            <person name="Thines Marco"/>
        </authorList>
    </citation>
    <scope>NUCLEOTIDE SEQUENCE [LARGE SCALE GENOMIC DNA]</scope>
</reference>
<dbReference type="GO" id="GO:0015074">
    <property type="term" value="P:DNA integration"/>
    <property type="evidence" value="ECO:0007669"/>
    <property type="project" value="UniProtKB-KW"/>
</dbReference>
<evidence type="ECO:0000256" key="4">
    <source>
        <dbReference type="ARBA" id="ARBA00022801"/>
    </source>
</evidence>
<evidence type="ECO:0000256" key="10">
    <source>
        <dbReference type="SAM" id="MobiDB-lite"/>
    </source>
</evidence>
<dbReference type="GO" id="GO:0003964">
    <property type="term" value="F:RNA-directed DNA polymerase activity"/>
    <property type="evidence" value="ECO:0007669"/>
    <property type="project" value="UniProtKB-KW"/>
</dbReference>
<dbReference type="GO" id="GO:0004519">
    <property type="term" value="F:endonuclease activity"/>
    <property type="evidence" value="ECO:0007669"/>
    <property type="project" value="UniProtKB-KW"/>
</dbReference>
<dbReference type="PANTHER" id="PTHR42648">
    <property type="entry name" value="TRANSPOSASE, PUTATIVE-RELATED"/>
    <property type="match status" value="1"/>
</dbReference>
<dbReference type="Pfam" id="PF25597">
    <property type="entry name" value="SH3_retrovirus"/>
    <property type="match status" value="1"/>
</dbReference>
<evidence type="ECO:0000313" key="12">
    <source>
        <dbReference type="EMBL" id="CEG45003.1"/>
    </source>
</evidence>
<dbReference type="InterPro" id="IPR057670">
    <property type="entry name" value="SH3_retrovirus"/>
</dbReference>
<sequence>MEKARSMLHDKSVLTGWWAEAVNTAVYLIKRSSNTAHLDITPFELVYKMKPQMDHLRVFGLHGYAHTDDVKRTKLEPNGFKCMIFVNAENVKGYRVFDLEITKIYVTRSVKLDEHEDGDEVKVKHQVDRQPVSDDPMKAVEKPAAVVEMDDMDHAPSINVQRQMPSESPVQNRLEIMEYHQSTQLQHENHVEESEESSEGPTTLNGAMIDEDGLIAKADLAYAVCIDDSTDLPTTYAQALASDDAMKWREAMNAELCFHTKIKRGH</sequence>
<keyword evidence="3" id="KW-0255">Endonuclease</keyword>
<organism evidence="12 13">
    <name type="scientific">Plasmopara halstedii</name>
    <name type="common">Downy mildew of sunflower</name>
    <dbReference type="NCBI Taxonomy" id="4781"/>
    <lineage>
        <taxon>Eukaryota</taxon>
        <taxon>Sar</taxon>
        <taxon>Stramenopiles</taxon>
        <taxon>Oomycota</taxon>
        <taxon>Peronosporomycetes</taxon>
        <taxon>Peronosporales</taxon>
        <taxon>Peronosporaceae</taxon>
        <taxon>Plasmopara</taxon>
    </lineage>
</organism>
<dbReference type="AlphaFoldDB" id="A0A0N7L6R4"/>
<dbReference type="RefSeq" id="XP_024581372.1">
    <property type="nucleotide sequence ID" value="XM_024715700.1"/>
</dbReference>
<protein>
    <submittedName>
        <fullName evidence="12">Polyprotein</fullName>
    </submittedName>
</protein>
<keyword evidence="8" id="KW-0239">DNA-directed DNA polymerase</keyword>
<evidence type="ECO:0000256" key="7">
    <source>
        <dbReference type="ARBA" id="ARBA00022918"/>
    </source>
</evidence>
<keyword evidence="1" id="KW-0540">Nuclease</keyword>